<feature type="non-terminal residue" evidence="1">
    <location>
        <position position="1"/>
    </location>
</feature>
<dbReference type="AlphaFoldDB" id="A0A0K2UNN3"/>
<dbReference type="EMBL" id="HACA01022329">
    <property type="protein sequence ID" value="CDW39690.1"/>
    <property type="molecule type" value="Transcribed_RNA"/>
</dbReference>
<sequence length="72" mass="8294">RSHCSGSLNNIIHVKCTNLNLFRKNCIISRFRTCLCHGLLFQSTICPVFCISLQKFDTPVSLDLRLEEKRPN</sequence>
<evidence type="ECO:0000313" key="1">
    <source>
        <dbReference type="EMBL" id="CDW39690.1"/>
    </source>
</evidence>
<organism evidence="1">
    <name type="scientific">Lepeophtheirus salmonis</name>
    <name type="common">Salmon louse</name>
    <name type="synonym">Caligus salmonis</name>
    <dbReference type="NCBI Taxonomy" id="72036"/>
    <lineage>
        <taxon>Eukaryota</taxon>
        <taxon>Metazoa</taxon>
        <taxon>Ecdysozoa</taxon>
        <taxon>Arthropoda</taxon>
        <taxon>Crustacea</taxon>
        <taxon>Multicrustacea</taxon>
        <taxon>Hexanauplia</taxon>
        <taxon>Copepoda</taxon>
        <taxon>Siphonostomatoida</taxon>
        <taxon>Caligidae</taxon>
        <taxon>Lepeophtheirus</taxon>
    </lineage>
</organism>
<protein>
    <submittedName>
        <fullName evidence="1">Uncharacterized protein</fullName>
    </submittedName>
</protein>
<name>A0A0K2UNN3_LEPSM</name>
<accession>A0A0K2UNN3</accession>
<proteinExistence type="predicted"/>
<reference evidence="1" key="1">
    <citation type="submission" date="2014-05" db="EMBL/GenBank/DDBJ databases">
        <authorList>
            <person name="Chronopoulou M."/>
        </authorList>
    </citation>
    <scope>NUCLEOTIDE SEQUENCE</scope>
    <source>
        <tissue evidence="1">Whole organism</tissue>
    </source>
</reference>